<proteinExistence type="predicted"/>
<dbReference type="InterPro" id="IPR035587">
    <property type="entry name" value="DUS-like_FMN-bd"/>
</dbReference>
<keyword evidence="7" id="KW-0694">RNA-binding</keyword>
<dbReference type="InParanoid" id="A0A0G4ELT7"/>
<keyword evidence="4" id="KW-0288">FMN</keyword>
<dbReference type="InterPro" id="IPR013785">
    <property type="entry name" value="Aldolase_TIM"/>
</dbReference>
<protein>
    <recommendedName>
        <fullName evidence="9">DUS-like FMN-binding domain-containing protein</fullName>
    </recommendedName>
</protein>
<dbReference type="EMBL" id="CDMY01000262">
    <property type="protein sequence ID" value="CEL98082.1"/>
    <property type="molecule type" value="Genomic_DNA"/>
</dbReference>
<dbReference type="GO" id="GO:0017150">
    <property type="term" value="F:tRNA dihydrouridine synthase activity"/>
    <property type="evidence" value="ECO:0007669"/>
    <property type="project" value="InterPro"/>
</dbReference>
<keyword evidence="2" id="KW-0820">tRNA-binding</keyword>
<dbReference type="Gene3D" id="3.20.20.70">
    <property type="entry name" value="Aldolase class I"/>
    <property type="match status" value="1"/>
</dbReference>
<sequence length="387" mass="42911">MLGRLAPRAAAGDMHRFSVAPMMDYTDKHFRFLMRLLTRNATLYTEMVAANALYYTNRHAAADATADSMIPRSLATNAESIESPCVLQLGGSDPDVLAEASRMASTYHPFTEMNLNCGCPSERVAGKGAFGAALMREPALVAELCKAMRQGGGRPTTVKCRIGVDDHDSFEELQRFIATVAERAHVSHFIIHSRKAILSGLSPEQNRKIPPLIYEYVYRLVEGFPGLRFTLNGGVLTYEDIDTHFERCPTLTGVMVGRAVLDRPFYWSEVDSRLHGRDNPGLNRREVLAAYGSYCDAEMERTDPSRQRSLRNLLLKHALNLFAGEPMSRKYKQRVEALRQRGDVSVSAILSEAGEQLHEGVLERRPGSEGQVAADCSDSVLIGREMG</sequence>
<gene>
    <name evidence="10" type="ORF">Vbra_20498</name>
</gene>
<evidence type="ECO:0000259" key="9">
    <source>
        <dbReference type="Pfam" id="PF01207"/>
    </source>
</evidence>
<dbReference type="PROSITE" id="PS01136">
    <property type="entry name" value="UPF0034"/>
    <property type="match status" value="1"/>
</dbReference>
<dbReference type="Pfam" id="PF01207">
    <property type="entry name" value="Dus"/>
    <property type="match status" value="1"/>
</dbReference>
<dbReference type="AlphaFoldDB" id="A0A0G4ELT7"/>
<keyword evidence="11" id="KW-1185">Reference proteome</keyword>
<organism evidence="10 11">
    <name type="scientific">Vitrella brassicaformis (strain CCMP3155)</name>
    <dbReference type="NCBI Taxonomy" id="1169540"/>
    <lineage>
        <taxon>Eukaryota</taxon>
        <taxon>Sar</taxon>
        <taxon>Alveolata</taxon>
        <taxon>Colpodellida</taxon>
        <taxon>Vitrellaceae</taxon>
        <taxon>Vitrella</taxon>
    </lineage>
</organism>
<dbReference type="OMA" id="NNMIGAC"/>
<dbReference type="SUPFAM" id="SSF51395">
    <property type="entry name" value="FMN-linked oxidoreductases"/>
    <property type="match status" value="1"/>
</dbReference>
<dbReference type="PhylomeDB" id="A0A0G4ELT7"/>
<reference evidence="10 11" key="1">
    <citation type="submission" date="2014-11" db="EMBL/GenBank/DDBJ databases">
        <authorList>
            <person name="Zhu J."/>
            <person name="Qi W."/>
            <person name="Song R."/>
        </authorList>
    </citation>
    <scope>NUCLEOTIDE SEQUENCE [LARGE SCALE GENOMIC DNA]</scope>
</reference>
<dbReference type="Proteomes" id="UP000041254">
    <property type="component" value="Unassembled WGS sequence"/>
</dbReference>
<keyword evidence="8" id="KW-0560">Oxidoreductase</keyword>
<evidence type="ECO:0000313" key="11">
    <source>
        <dbReference type="Proteomes" id="UP000041254"/>
    </source>
</evidence>
<keyword evidence="6" id="KW-0521">NADP</keyword>
<dbReference type="InterPro" id="IPR018517">
    <property type="entry name" value="tRNA_hU_synthase_CS"/>
</dbReference>
<dbReference type="NCBIfam" id="NF008774">
    <property type="entry name" value="PRK11815.1"/>
    <property type="match status" value="1"/>
</dbReference>
<dbReference type="GO" id="GO:0000049">
    <property type="term" value="F:tRNA binding"/>
    <property type="evidence" value="ECO:0007669"/>
    <property type="project" value="UniProtKB-KW"/>
</dbReference>
<evidence type="ECO:0000256" key="3">
    <source>
        <dbReference type="ARBA" id="ARBA00022630"/>
    </source>
</evidence>
<dbReference type="PANTHER" id="PTHR42907:SF1">
    <property type="entry name" value="FMN-LINKED OXIDOREDUCTASES SUPERFAMILY PROTEIN"/>
    <property type="match status" value="1"/>
</dbReference>
<evidence type="ECO:0000256" key="8">
    <source>
        <dbReference type="ARBA" id="ARBA00023002"/>
    </source>
</evidence>
<evidence type="ECO:0000313" key="10">
    <source>
        <dbReference type="EMBL" id="CEL98082.1"/>
    </source>
</evidence>
<dbReference type="OrthoDB" id="10262250at2759"/>
<evidence type="ECO:0000256" key="2">
    <source>
        <dbReference type="ARBA" id="ARBA00022555"/>
    </source>
</evidence>
<dbReference type="GO" id="GO:0050660">
    <property type="term" value="F:flavin adenine dinucleotide binding"/>
    <property type="evidence" value="ECO:0007669"/>
    <property type="project" value="InterPro"/>
</dbReference>
<evidence type="ECO:0000256" key="5">
    <source>
        <dbReference type="ARBA" id="ARBA00022694"/>
    </source>
</evidence>
<dbReference type="Gene3D" id="1.20.120.1460">
    <property type="match status" value="1"/>
</dbReference>
<dbReference type="VEuPathDB" id="CryptoDB:Vbra_20498"/>
<evidence type="ECO:0000256" key="1">
    <source>
        <dbReference type="ARBA" id="ARBA00001917"/>
    </source>
</evidence>
<keyword evidence="5" id="KW-0819">tRNA processing</keyword>
<dbReference type="CDD" id="cd02801">
    <property type="entry name" value="DUS_like_FMN"/>
    <property type="match status" value="1"/>
</dbReference>
<comment type="cofactor">
    <cofactor evidence="1">
        <name>FMN</name>
        <dbReference type="ChEBI" id="CHEBI:58210"/>
    </cofactor>
</comment>
<dbReference type="STRING" id="1169540.A0A0G4ELT7"/>
<dbReference type="PANTHER" id="PTHR42907">
    <property type="entry name" value="FMN-LINKED OXIDOREDUCTASES SUPERFAMILY PROTEIN"/>
    <property type="match status" value="1"/>
</dbReference>
<evidence type="ECO:0000256" key="4">
    <source>
        <dbReference type="ARBA" id="ARBA00022643"/>
    </source>
</evidence>
<feature type="domain" description="DUS-like FMN-binding" evidence="9">
    <location>
        <begin position="19"/>
        <end position="343"/>
    </location>
</feature>
<accession>A0A0G4ELT7</accession>
<name>A0A0G4ELT7_VITBC</name>
<evidence type="ECO:0000256" key="6">
    <source>
        <dbReference type="ARBA" id="ARBA00022857"/>
    </source>
</evidence>
<keyword evidence="3" id="KW-0285">Flavoprotein</keyword>
<evidence type="ECO:0000256" key="7">
    <source>
        <dbReference type="ARBA" id="ARBA00022884"/>
    </source>
</evidence>
<dbReference type="InterPro" id="IPR004653">
    <property type="entry name" value="DusA"/>
</dbReference>